<keyword evidence="3" id="KW-1185">Reference proteome</keyword>
<dbReference type="Pfam" id="PF04107">
    <property type="entry name" value="GCS2"/>
    <property type="match status" value="1"/>
</dbReference>
<gene>
    <name evidence="2" type="ORF">DDE18_04965</name>
</gene>
<dbReference type="Proteomes" id="UP000246018">
    <property type="component" value="Unassembled WGS sequence"/>
</dbReference>
<reference evidence="2 3" key="1">
    <citation type="submission" date="2018-04" db="EMBL/GenBank/DDBJ databases">
        <title>Genome of Nocardioides gansuensis WSJ-1.</title>
        <authorList>
            <person name="Wu S."/>
            <person name="Wang G."/>
        </authorList>
    </citation>
    <scope>NUCLEOTIDE SEQUENCE [LARGE SCALE GENOMIC DNA]</scope>
    <source>
        <strain evidence="2 3">WSJ-1</strain>
    </source>
</reference>
<dbReference type="GO" id="GO:0016879">
    <property type="term" value="F:ligase activity, forming carbon-nitrogen bonds"/>
    <property type="evidence" value="ECO:0007669"/>
    <property type="project" value="TreeGrafter"/>
</dbReference>
<comment type="caution">
    <text evidence="2">The sequence shown here is derived from an EMBL/GenBank/DDBJ whole genome shotgun (WGS) entry which is preliminary data.</text>
</comment>
<dbReference type="PIRSF" id="PIRSF012666">
    <property type="entry name" value="UCP012666"/>
    <property type="match status" value="1"/>
</dbReference>
<dbReference type="RefSeq" id="WP_116571153.1">
    <property type="nucleotide sequence ID" value="NZ_QDGZ01000002.1"/>
</dbReference>
<dbReference type="EMBL" id="QDGZ01000002">
    <property type="protein sequence ID" value="PVG83679.1"/>
    <property type="molecule type" value="Genomic_DNA"/>
</dbReference>
<sequence>MGEEVEQQEFSRADRTRHREKVRRCLDVFARMLREARFDTDDPMTGLEVELNLVDDQGDPALKNAEVLEAIADPDFQTELGQFNIEINVAPAKLRQGGLTTFEESLRRSLNSAEEKASEVGAHQVMIGILPTLAEGHMSVASLSSNPRYLLLSEQILAARGEDITINISGRERLSTTADSIVPEAACTSTQFHVQTSPDSFAAYWNASQAIAGVQLAVAANSPYLLGKQLWRETRIPLFEQATDTRSEELKAQGVRPRVWFGERWITSVFDLFEENVRYFPALLPVTDDEDPLEVLESGGTPELHELRLHNGTIYRWNRPVYDIAGGVPHLRVENRLLAAGPTVADTVANAAFYFGLVRTLAEHERPLWSQMSFQAAEENFHVAAQQGIDAQLYWPGIGQVRATELVLRRLLPMAHQGLESWGVETSVRERLLGIIEQRCLRGTNGAEWFVDRMAERHGEDVYDALRATLLDYRERMHTNEPVHTWGSD</sequence>
<dbReference type="OrthoDB" id="240589at2"/>
<protein>
    <submittedName>
        <fullName evidence="2">Glutamate--cysteine ligase</fullName>
    </submittedName>
</protein>
<proteinExistence type="predicted"/>
<comment type="catalytic activity">
    <reaction evidence="1">
        <text>L-cysteine + L-glutamate + ATP = gamma-L-glutamyl-L-cysteine + ADP + phosphate + H(+)</text>
        <dbReference type="Rhea" id="RHEA:13285"/>
        <dbReference type="ChEBI" id="CHEBI:15378"/>
        <dbReference type="ChEBI" id="CHEBI:29985"/>
        <dbReference type="ChEBI" id="CHEBI:30616"/>
        <dbReference type="ChEBI" id="CHEBI:35235"/>
        <dbReference type="ChEBI" id="CHEBI:43474"/>
        <dbReference type="ChEBI" id="CHEBI:58173"/>
        <dbReference type="ChEBI" id="CHEBI:456216"/>
        <dbReference type="EC" id="6.3.2.2"/>
    </reaction>
</comment>
<dbReference type="AlphaFoldDB" id="A0A2T8FDA8"/>
<evidence type="ECO:0000313" key="2">
    <source>
        <dbReference type="EMBL" id="PVG83679.1"/>
    </source>
</evidence>
<dbReference type="InterPro" id="IPR006336">
    <property type="entry name" value="GCS2"/>
</dbReference>
<organism evidence="2 3">
    <name type="scientific">Nocardioides gansuensis</name>
    <dbReference type="NCBI Taxonomy" id="2138300"/>
    <lineage>
        <taxon>Bacteria</taxon>
        <taxon>Bacillati</taxon>
        <taxon>Actinomycetota</taxon>
        <taxon>Actinomycetes</taxon>
        <taxon>Propionibacteriales</taxon>
        <taxon>Nocardioidaceae</taxon>
        <taxon>Nocardioides</taxon>
    </lineage>
</organism>
<dbReference type="SUPFAM" id="SSF55931">
    <property type="entry name" value="Glutamine synthetase/guanido kinase"/>
    <property type="match status" value="1"/>
</dbReference>
<name>A0A2T8FDA8_9ACTN</name>
<accession>A0A2T8FDA8</accession>
<dbReference type="InterPro" id="IPR014746">
    <property type="entry name" value="Gln_synth/guanido_kin_cat_dom"/>
</dbReference>
<dbReference type="InterPro" id="IPR016602">
    <property type="entry name" value="UCP012666"/>
</dbReference>
<evidence type="ECO:0000256" key="1">
    <source>
        <dbReference type="ARBA" id="ARBA00048819"/>
    </source>
</evidence>
<dbReference type="PANTHER" id="PTHR36510">
    <property type="entry name" value="GLUTAMATE--CYSTEINE LIGASE 2-RELATED"/>
    <property type="match status" value="1"/>
</dbReference>
<dbReference type="PANTHER" id="PTHR36510:SF3">
    <property type="entry name" value="CONSERVED PROTEIN"/>
    <property type="match status" value="1"/>
</dbReference>
<dbReference type="Gene3D" id="3.30.590.20">
    <property type="match status" value="1"/>
</dbReference>
<keyword evidence="2" id="KW-0436">Ligase</keyword>
<dbReference type="InterPro" id="IPR050141">
    <property type="entry name" value="GCL_type2/YbdK_subfam"/>
</dbReference>
<evidence type="ECO:0000313" key="3">
    <source>
        <dbReference type="Proteomes" id="UP000246018"/>
    </source>
</evidence>